<feature type="transmembrane region" description="Helical" evidence="6">
    <location>
        <begin position="359"/>
        <end position="379"/>
    </location>
</feature>
<evidence type="ECO:0000313" key="7">
    <source>
        <dbReference type="EMBL" id="MBV0903175.1"/>
    </source>
</evidence>
<keyword evidence="4 6" id="KW-1133">Transmembrane helix</keyword>
<feature type="transmembrane region" description="Helical" evidence="6">
    <location>
        <begin position="137"/>
        <end position="157"/>
    </location>
</feature>
<accession>A0AA41KD54</accession>
<feature type="transmembrane region" description="Helical" evidence="6">
    <location>
        <begin position="327"/>
        <end position="347"/>
    </location>
</feature>
<keyword evidence="3 6" id="KW-0812">Transmembrane</keyword>
<dbReference type="PANTHER" id="PTHR43124:SF10">
    <property type="entry name" value="PURINE EFFLUX PUMP PBUE"/>
    <property type="match status" value="1"/>
</dbReference>
<keyword evidence="5 6" id="KW-0472">Membrane</keyword>
<evidence type="ECO:0000256" key="2">
    <source>
        <dbReference type="ARBA" id="ARBA00022475"/>
    </source>
</evidence>
<evidence type="ECO:0000313" key="8">
    <source>
        <dbReference type="Proteomes" id="UP001166304"/>
    </source>
</evidence>
<dbReference type="SUPFAM" id="SSF103473">
    <property type="entry name" value="MFS general substrate transporter"/>
    <property type="match status" value="1"/>
</dbReference>
<dbReference type="RefSeq" id="WP_162413921.1">
    <property type="nucleotide sequence ID" value="NZ_JAHQXE010000005.1"/>
</dbReference>
<feature type="transmembrane region" description="Helical" evidence="6">
    <location>
        <begin position="105"/>
        <end position="125"/>
    </location>
</feature>
<dbReference type="Proteomes" id="UP001166304">
    <property type="component" value="Unassembled WGS sequence"/>
</dbReference>
<proteinExistence type="predicted"/>
<evidence type="ECO:0000256" key="5">
    <source>
        <dbReference type="ARBA" id="ARBA00023136"/>
    </source>
</evidence>
<feature type="transmembrane region" description="Helical" evidence="6">
    <location>
        <begin position="163"/>
        <end position="182"/>
    </location>
</feature>
<dbReference type="GO" id="GO:0022857">
    <property type="term" value="F:transmembrane transporter activity"/>
    <property type="evidence" value="ECO:0007669"/>
    <property type="project" value="InterPro"/>
</dbReference>
<dbReference type="EMBL" id="JAHQXE010000005">
    <property type="protein sequence ID" value="MBV0903175.1"/>
    <property type="molecule type" value="Genomic_DNA"/>
</dbReference>
<feature type="transmembrane region" description="Helical" evidence="6">
    <location>
        <begin position="295"/>
        <end position="315"/>
    </location>
</feature>
<keyword evidence="2" id="KW-1003">Cell membrane</keyword>
<reference evidence="7" key="1">
    <citation type="submission" date="2021-06" db="EMBL/GenBank/DDBJ databases">
        <title>New haloarchaea isolates fom saline soil.</title>
        <authorList>
            <person name="Duran-Viseras A."/>
            <person name="Sanchez-Porro C.S."/>
            <person name="Ventosa A."/>
        </authorList>
    </citation>
    <scope>NUCLEOTIDE SEQUENCE</scope>
    <source>
        <strain evidence="7">JCM 18369</strain>
    </source>
</reference>
<dbReference type="Pfam" id="PF07690">
    <property type="entry name" value="MFS_1"/>
    <property type="match status" value="1"/>
</dbReference>
<dbReference type="InterPro" id="IPR050189">
    <property type="entry name" value="MFS_Efflux_Transporters"/>
</dbReference>
<comment type="subcellular location">
    <subcellularLocation>
        <location evidence="1">Cell membrane</location>
        <topology evidence="1">Multi-pass membrane protein</topology>
    </subcellularLocation>
</comment>
<feature type="transmembrane region" description="Helical" evidence="6">
    <location>
        <begin position="43"/>
        <end position="64"/>
    </location>
</feature>
<feature type="transmembrane region" description="Helical" evidence="6">
    <location>
        <begin position="12"/>
        <end position="31"/>
    </location>
</feature>
<feature type="transmembrane region" description="Helical" evidence="6">
    <location>
        <begin position="272"/>
        <end position="289"/>
    </location>
</feature>
<keyword evidence="8" id="KW-1185">Reference proteome</keyword>
<evidence type="ECO:0000256" key="4">
    <source>
        <dbReference type="ARBA" id="ARBA00022989"/>
    </source>
</evidence>
<evidence type="ECO:0000256" key="6">
    <source>
        <dbReference type="SAM" id="Phobius"/>
    </source>
</evidence>
<sequence length="383" mass="39358">MTESRAPWGLRAAPHLAVFGMGYVMFGYAGVPAYFLGRYGIDYAAFGLLMSATLLPFVLVQWPASRLVERTTSTRLLLWTTATQAVLALTLDFAPTYGTLLGLRFLWGVAAGVLLSVGATHVARLYEGTTASRQQGFYGGMLTLGGATGFLAAPQFVTVTAGAGVHALGALLAVPAFGALWLHRSDRRTAPTSTEPDVSPLSVVTDRRVLLASLCYVAIISSYMTLSTFVTAYFEELGVLGPLNALVLGTASVGRGLGGSAVFWLPLDDEGVIGGSTGVAFAGFLLLAGGSSGLLLVGLPFVVMLAVSVPFGAVYNVAASATNAEGTALATVVALGNVAALAFPPITGAVRDVTGGYDGAFVLLGALNALAVVAAVTLARRSR</sequence>
<dbReference type="InterPro" id="IPR011701">
    <property type="entry name" value="MFS"/>
</dbReference>
<dbReference type="AlphaFoldDB" id="A0AA41KD54"/>
<name>A0AA41KD54_9EURY</name>
<evidence type="ECO:0000256" key="3">
    <source>
        <dbReference type="ARBA" id="ARBA00022692"/>
    </source>
</evidence>
<dbReference type="CDD" id="cd06174">
    <property type="entry name" value="MFS"/>
    <property type="match status" value="1"/>
</dbReference>
<organism evidence="7 8">
    <name type="scientific">Haloarcula salina</name>
    <dbReference type="NCBI Taxonomy" id="1429914"/>
    <lineage>
        <taxon>Archaea</taxon>
        <taxon>Methanobacteriati</taxon>
        <taxon>Methanobacteriota</taxon>
        <taxon>Stenosarchaea group</taxon>
        <taxon>Halobacteria</taxon>
        <taxon>Halobacteriales</taxon>
        <taxon>Haloarculaceae</taxon>
        <taxon>Haloarcula</taxon>
    </lineage>
</organism>
<dbReference type="PANTHER" id="PTHR43124">
    <property type="entry name" value="PURINE EFFLUX PUMP PBUE"/>
    <property type="match status" value="1"/>
</dbReference>
<dbReference type="GO" id="GO:0005886">
    <property type="term" value="C:plasma membrane"/>
    <property type="evidence" value="ECO:0007669"/>
    <property type="project" value="UniProtKB-SubCell"/>
</dbReference>
<evidence type="ECO:0000256" key="1">
    <source>
        <dbReference type="ARBA" id="ARBA00004651"/>
    </source>
</evidence>
<protein>
    <submittedName>
        <fullName evidence="7">MFS transporter</fullName>
    </submittedName>
</protein>
<feature type="transmembrane region" description="Helical" evidence="6">
    <location>
        <begin position="76"/>
        <end position="93"/>
    </location>
</feature>
<feature type="transmembrane region" description="Helical" evidence="6">
    <location>
        <begin position="209"/>
        <end position="234"/>
    </location>
</feature>
<dbReference type="Gene3D" id="1.20.1250.20">
    <property type="entry name" value="MFS general substrate transporter like domains"/>
    <property type="match status" value="1"/>
</dbReference>
<comment type="caution">
    <text evidence="7">The sequence shown here is derived from an EMBL/GenBank/DDBJ whole genome shotgun (WGS) entry which is preliminary data.</text>
</comment>
<dbReference type="InterPro" id="IPR036259">
    <property type="entry name" value="MFS_trans_sf"/>
</dbReference>
<gene>
    <name evidence="7" type="ORF">KTS37_15390</name>
</gene>
<feature type="transmembrane region" description="Helical" evidence="6">
    <location>
        <begin position="246"/>
        <end position="265"/>
    </location>
</feature>